<proteinExistence type="predicted"/>
<dbReference type="PANTHER" id="PTHR43767:SF8">
    <property type="entry name" value="LONG-CHAIN-FATTY-ACID--COA LIGASE"/>
    <property type="match status" value="1"/>
</dbReference>
<feature type="region of interest" description="Disordered" evidence="2">
    <location>
        <begin position="134"/>
        <end position="163"/>
    </location>
</feature>
<evidence type="ECO:0000313" key="5">
    <source>
        <dbReference type="Proteomes" id="UP000199628"/>
    </source>
</evidence>
<dbReference type="AlphaFoldDB" id="A0A1G6VFT3"/>
<keyword evidence="1" id="KW-0436">Ligase</keyword>
<feature type="domain" description="AMP-dependent synthetase/ligase" evidence="3">
    <location>
        <begin position="3"/>
        <end position="113"/>
    </location>
</feature>
<reference evidence="5" key="1">
    <citation type="submission" date="2016-10" db="EMBL/GenBank/DDBJ databases">
        <authorList>
            <person name="Varghese N."/>
            <person name="Submissions S."/>
        </authorList>
    </citation>
    <scope>NUCLEOTIDE SEQUENCE [LARGE SCALE GENOMIC DNA]</scope>
    <source>
        <strain evidence="5">CGMCC 1.9108</strain>
    </source>
</reference>
<dbReference type="Pfam" id="PF00501">
    <property type="entry name" value="AMP-binding"/>
    <property type="match status" value="1"/>
</dbReference>
<gene>
    <name evidence="4" type="ORF">SAMN04488239_10849</name>
</gene>
<dbReference type="SUPFAM" id="SSF56801">
    <property type="entry name" value="Acetyl-CoA synthetase-like"/>
    <property type="match status" value="1"/>
</dbReference>
<dbReference type="STRING" id="639004.SAMN04488239_10849"/>
<accession>A0A1G6VFT3</accession>
<dbReference type="GO" id="GO:0016874">
    <property type="term" value="F:ligase activity"/>
    <property type="evidence" value="ECO:0007669"/>
    <property type="project" value="UniProtKB-KW"/>
</dbReference>
<dbReference type="InterPro" id="IPR000873">
    <property type="entry name" value="AMP-dep_synth/lig_dom"/>
</dbReference>
<dbReference type="PANTHER" id="PTHR43767">
    <property type="entry name" value="LONG-CHAIN-FATTY-ACID--COA LIGASE"/>
    <property type="match status" value="1"/>
</dbReference>
<evidence type="ECO:0000256" key="1">
    <source>
        <dbReference type="ARBA" id="ARBA00022598"/>
    </source>
</evidence>
<dbReference type="InterPro" id="IPR050237">
    <property type="entry name" value="ATP-dep_AMP-bd_enzyme"/>
</dbReference>
<evidence type="ECO:0000259" key="3">
    <source>
        <dbReference type="Pfam" id="PF00501"/>
    </source>
</evidence>
<sequence>MATWGDKPAFHCLHTDLTFAEVDRLSRDVAAWLQTETGLMKGDRVAVMMPNLLVHPVISFGIIHAGGVQVNFSPLYTLRELAHQLNDAGVETIFIFNQVTPTLAAVLEQNGVRTIVTSGLFDLCDLQASNPPVHPDVASRARPPTAGPCGRAGHGVPSARYHA</sequence>
<protein>
    <submittedName>
        <fullName evidence="4">AMP-binding enzyme</fullName>
    </submittedName>
</protein>
<dbReference type="EMBL" id="FMZV01000008">
    <property type="protein sequence ID" value="SDD52522.1"/>
    <property type="molecule type" value="Genomic_DNA"/>
</dbReference>
<evidence type="ECO:0000256" key="2">
    <source>
        <dbReference type="SAM" id="MobiDB-lite"/>
    </source>
</evidence>
<keyword evidence="5" id="KW-1185">Reference proteome</keyword>
<dbReference type="Proteomes" id="UP000199628">
    <property type="component" value="Unassembled WGS sequence"/>
</dbReference>
<evidence type="ECO:0000313" key="4">
    <source>
        <dbReference type="EMBL" id="SDD52522.1"/>
    </source>
</evidence>
<name>A0A1G6VFT3_9RHOB</name>
<organism evidence="4 5">
    <name type="scientific">Ruegeria marina</name>
    <dbReference type="NCBI Taxonomy" id="639004"/>
    <lineage>
        <taxon>Bacteria</taxon>
        <taxon>Pseudomonadati</taxon>
        <taxon>Pseudomonadota</taxon>
        <taxon>Alphaproteobacteria</taxon>
        <taxon>Rhodobacterales</taxon>
        <taxon>Roseobacteraceae</taxon>
        <taxon>Ruegeria</taxon>
    </lineage>
</organism>
<dbReference type="Gene3D" id="3.40.50.980">
    <property type="match status" value="1"/>
</dbReference>
<dbReference type="RefSeq" id="WP_218128900.1">
    <property type="nucleotide sequence ID" value="NZ_FMZV01000008.1"/>
</dbReference>